<dbReference type="InterPro" id="IPR013083">
    <property type="entry name" value="Znf_RING/FYVE/PHD"/>
</dbReference>
<evidence type="ECO:0000259" key="6">
    <source>
        <dbReference type="PROSITE" id="PS51050"/>
    </source>
</evidence>
<protein>
    <recommendedName>
        <fullName evidence="9">PHD-type domain-containing protein</fullName>
    </recommendedName>
</protein>
<dbReference type="PANTHER" id="PTHR46510">
    <property type="entry name" value="BROMODOMAIN ADJACENT TO ZINC FINGER DOMAIN PROTEIN 1A"/>
    <property type="match status" value="1"/>
</dbReference>
<dbReference type="GO" id="GO:0000228">
    <property type="term" value="C:nuclear chromosome"/>
    <property type="evidence" value="ECO:0007669"/>
    <property type="project" value="TreeGrafter"/>
</dbReference>
<evidence type="ECO:0000256" key="1">
    <source>
        <dbReference type="ARBA" id="ARBA00022723"/>
    </source>
</evidence>
<feature type="domain" description="CW-type" evidence="6">
    <location>
        <begin position="461"/>
        <end position="525"/>
    </location>
</feature>
<dbReference type="GO" id="GO:0031445">
    <property type="term" value="P:regulation of heterochromatin formation"/>
    <property type="evidence" value="ECO:0007669"/>
    <property type="project" value="TreeGrafter"/>
</dbReference>
<organism evidence="7 8">
    <name type="scientific">Escallonia herrerae</name>
    <dbReference type="NCBI Taxonomy" id="1293975"/>
    <lineage>
        <taxon>Eukaryota</taxon>
        <taxon>Viridiplantae</taxon>
        <taxon>Streptophyta</taxon>
        <taxon>Embryophyta</taxon>
        <taxon>Tracheophyta</taxon>
        <taxon>Spermatophyta</taxon>
        <taxon>Magnoliopsida</taxon>
        <taxon>eudicotyledons</taxon>
        <taxon>Gunneridae</taxon>
        <taxon>Pentapetalae</taxon>
        <taxon>asterids</taxon>
        <taxon>campanulids</taxon>
        <taxon>Escalloniales</taxon>
        <taxon>Escalloniaceae</taxon>
        <taxon>Escallonia</taxon>
    </lineage>
</organism>
<evidence type="ECO:0000313" key="7">
    <source>
        <dbReference type="EMBL" id="KAK3033284.1"/>
    </source>
</evidence>
<dbReference type="InterPro" id="IPR011124">
    <property type="entry name" value="Znf_CW"/>
</dbReference>
<gene>
    <name evidence="7" type="ORF">RJ639_033215</name>
</gene>
<evidence type="ECO:0008006" key="9">
    <source>
        <dbReference type="Google" id="ProtNLM"/>
    </source>
</evidence>
<dbReference type="SUPFAM" id="SSF57903">
    <property type="entry name" value="FYVE/PHD zinc finger"/>
    <property type="match status" value="1"/>
</dbReference>
<dbReference type="InterPro" id="IPR011011">
    <property type="entry name" value="Znf_FYVE_PHD"/>
</dbReference>
<dbReference type="GO" id="GO:0008270">
    <property type="term" value="F:zinc ion binding"/>
    <property type="evidence" value="ECO:0007669"/>
    <property type="project" value="UniProtKB-KW"/>
</dbReference>
<dbReference type="InterPro" id="IPR001965">
    <property type="entry name" value="Znf_PHD"/>
</dbReference>
<evidence type="ECO:0000256" key="2">
    <source>
        <dbReference type="ARBA" id="ARBA00022771"/>
    </source>
</evidence>
<dbReference type="Pfam" id="PF00628">
    <property type="entry name" value="PHD"/>
    <property type="match status" value="1"/>
</dbReference>
<dbReference type="SMART" id="SM00249">
    <property type="entry name" value="PHD"/>
    <property type="match status" value="1"/>
</dbReference>
<accession>A0AA89B810</accession>
<dbReference type="PROSITE" id="PS50016">
    <property type="entry name" value="ZF_PHD_2"/>
    <property type="match status" value="1"/>
</dbReference>
<sequence>MRVLRFRLCVVFEAYLGAVNFIGSFRSKESQKIPVLNVVQVMMLLQSSLPSSIKAPLSFVSEHGKQEFCCDWISGAETWQNRHVKCQGSCGIVVLDLERKNDDDILCTMKLPGSCSQLSSITAMSESSAPTRVYERKKFRRNYAAVFPPQASSNAMPNDNCVSAITFAAPSVAAKEHADRLVVVETGKVRAPVMLRSDCNKEDLISTSGSIDGRFVFDEPDSEEPQKSEIHKVADSFCVHDSCSSSKSNTDLGLASLKTEMDDTGECSSSGALMVEALRDDLSEKEICISILGSLGLLERFWPIKNHASADCMRVSSDSNSLRPCKICDQSETTLNMLICDQCEDAFHVSCCRPSIKSVPLDEWFCLPCSRKKRKIVREINDIDRCRNLTSKDASSPIEVMLKDTEPHASNVRVGKGFQANIPDWSGPDFDEVNNISEPWETHPLERSNSQECLSSKPSKLSSIGNWLQCQQVIEGVGKDVDGTICGKWRRAPLFEVQTDDWECFRSVLWDPTHSDCAVPQCCGTEKCGLGTDLGDTIRAFSSVKRTETAISWVRRGYEVKPRIDLAKSAIQRVKSSPLLVMLHFGATNLPRCQQSVQ</sequence>
<name>A0AA89B810_9ASTE</name>
<dbReference type="GO" id="GO:0006338">
    <property type="term" value="P:chromatin remodeling"/>
    <property type="evidence" value="ECO:0007669"/>
    <property type="project" value="InterPro"/>
</dbReference>
<proteinExistence type="predicted"/>
<dbReference type="InterPro" id="IPR047171">
    <property type="entry name" value="BAZ1A"/>
</dbReference>
<dbReference type="AlphaFoldDB" id="A0AA89B810"/>
<dbReference type="EMBL" id="JAVXUP010000239">
    <property type="protein sequence ID" value="KAK3033284.1"/>
    <property type="molecule type" value="Genomic_DNA"/>
</dbReference>
<keyword evidence="1" id="KW-0479">Metal-binding</keyword>
<evidence type="ECO:0000313" key="8">
    <source>
        <dbReference type="Proteomes" id="UP001188597"/>
    </source>
</evidence>
<feature type="domain" description="PHD-type" evidence="5">
    <location>
        <begin position="322"/>
        <end position="372"/>
    </location>
</feature>
<dbReference type="PROSITE" id="PS01359">
    <property type="entry name" value="ZF_PHD_1"/>
    <property type="match status" value="1"/>
</dbReference>
<evidence type="ECO:0000259" key="5">
    <source>
        <dbReference type="PROSITE" id="PS50016"/>
    </source>
</evidence>
<dbReference type="PROSITE" id="PS51050">
    <property type="entry name" value="ZF_CW"/>
    <property type="match status" value="1"/>
</dbReference>
<dbReference type="GO" id="GO:0045740">
    <property type="term" value="P:positive regulation of DNA replication"/>
    <property type="evidence" value="ECO:0007669"/>
    <property type="project" value="TreeGrafter"/>
</dbReference>
<reference evidence="7" key="1">
    <citation type="submission" date="2022-12" db="EMBL/GenBank/DDBJ databases">
        <title>Draft genome assemblies for two species of Escallonia (Escalloniales).</title>
        <authorList>
            <person name="Chanderbali A."/>
            <person name="Dervinis C."/>
            <person name="Anghel I."/>
            <person name="Soltis D."/>
            <person name="Soltis P."/>
            <person name="Zapata F."/>
        </authorList>
    </citation>
    <scope>NUCLEOTIDE SEQUENCE</scope>
    <source>
        <strain evidence="7">UCBG64.0493</strain>
        <tissue evidence="7">Leaf</tissue>
    </source>
</reference>
<evidence type="ECO:0000256" key="3">
    <source>
        <dbReference type="ARBA" id="ARBA00022833"/>
    </source>
</evidence>
<dbReference type="Proteomes" id="UP001188597">
    <property type="component" value="Unassembled WGS sequence"/>
</dbReference>
<keyword evidence="2 4" id="KW-0863">Zinc-finger</keyword>
<dbReference type="Gene3D" id="3.30.40.10">
    <property type="entry name" value="Zinc/RING finger domain, C3HC4 (zinc finger)"/>
    <property type="match status" value="1"/>
</dbReference>
<dbReference type="InterPro" id="IPR019787">
    <property type="entry name" value="Znf_PHD-finger"/>
</dbReference>
<dbReference type="GO" id="GO:0008623">
    <property type="term" value="C:CHRAC"/>
    <property type="evidence" value="ECO:0007669"/>
    <property type="project" value="TreeGrafter"/>
</dbReference>
<dbReference type="Gene3D" id="3.30.40.100">
    <property type="match status" value="1"/>
</dbReference>
<dbReference type="GO" id="GO:0006355">
    <property type="term" value="P:regulation of DNA-templated transcription"/>
    <property type="evidence" value="ECO:0007669"/>
    <property type="project" value="TreeGrafter"/>
</dbReference>
<comment type="caution">
    <text evidence="7">The sequence shown here is derived from an EMBL/GenBank/DDBJ whole genome shotgun (WGS) entry which is preliminary data.</text>
</comment>
<evidence type="ECO:0000256" key="4">
    <source>
        <dbReference type="PROSITE-ProRule" id="PRU00146"/>
    </source>
</evidence>
<keyword evidence="3" id="KW-0862">Zinc</keyword>
<keyword evidence="8" id="KW-1185">Reference proteome</keyword>
<dbReference type="GO" id="GO:0003677">
    <property type="term" value="F:DNA binding"/>
    <property type="evidence" value="ECO:0007669"/>
    <property type="project" value="TreeGrafter"/>
</dbReference>
<dbReference type="InterPro" id="IPR019786">
    <property type="entry name" value="Zinc_finger_PHD-type_CS"/>
</dbReference>
<dbReference type="PANTHER" id="PTHR46510:SF1">
    <property type="entry name" value="BROMODOMAIN ADJACENT TO ZINC FINGER DOMAIN PROTEIN 1A"/>
    <property type="match status" value="1"/>
</dbReference>